<evidence type="ECO:0000259" key="4">
    <source>
        <dbReference type="Pfam" id="PF01103"/>
    </source>
</evidence>
<feature type="domain" description="Bacterial surface antigen (D15)" evidence="4">
    <location>
        <begin position="198"/>
        <end position="378"/>
    </location>
</feature>
<evidence type="ECO:0000313" key="5">
    <source>
        <dbReference type="EMBL" id="WXA94506.1"/>
    </source>
</evidence>
<sequence length="412" mass="45360">MATWLTGLLVLASSAMAHADPASGSKKEELPPRRYEFVPLVGVGGNSDVGLELGISATLARFYDDARPYKWLLGVALSSSFKTGDGRGLRMLQQYHVLHLDLPGLFGGRVRIDSRANIARNISTRYDGLGNASSIKDLPLGPLPLRRNEYIAQNVRIRSLVRVKTGTPFDAGFAAHLRYEFPEAYPGSKLEYDAKYSGLAGTERALLAGVAGGLILDTRDFEFAPHRGIYYQLGVLGMVGSAERVAYGEVSTQLASYIPLGPSMTLATRVFASFQFGRVPFYVLQQGGVFEPEHMVGDDRGVRGIPEGRYAGHIKVIANYELRTTFIPPFHVLSWILQIGTTTFFDAGRVWNNYDTSAFDGRTPGIKYSVGGGFYFQWDRSSVLRLEVAYSPTDHEPSGFPLGYYLADRLIF</sequence>
<dbReference type="RefSeq" id="WP_394845115.1">
    <property type="nucleotide sequence ID" value="NZ_CP089982.1"/>
</dbReference>
<feature type="signal peptide" evidence="3">
    <location>
        <begin position="1"/>
        <end position="19"/>
    </location>
</feature>
<dbReference type="InterPro" id="IPR000184">
    <property type="entry name" value="Bac_surfAg_D15"/>
</dbReference>
<evidence type="ECO:0000313" key="6">
    <source>
        <dbReference type="Proteomes" id="UP001379533"/>
    </source>
</evidence>
<dbReference type="Pfam" id="PF01103">
    <property type="entry name" value="Omp85"/>
    <property type="match status" value="1"/>
</dbReference>
<keyword evidence="3" id="KW-0732">Signal</keyword>
<protein>
    <submittedName>
        <fullName evidence="5">Outer membrane protein assembly factor</fullName>
    </submittedName>
</protein>
<evidence type="ECO:0000256" key="2">
    <source>
        <dbReference type="ARBA" id="ARBA00023136"/>
    </source>
</evidence>
<accession>A0ABZ2KDQ1</accession>
<proteinExistence type="predicted"/>
<dbReference type="Proteomes" id="UP001379533">
    <property type="component" value="Chromosome"/>
</dbReference>
<dbReference type="EMBL" id="CP089982">
    <property type="protein sequence ID" value="WXA94506.1"/>
    <property type="molecule type" value="Genomic_DNA"/>
</dbReference>
<comment type="subcellular location">
    <subcellularLocation>
        <location evidence="1">Membrane</location>
    </subcellularLocation>
</comment>
<reference evidence="5 6" key="1">
    <citation type="submission" date="2021-12" db="EMBL/GenBank/DDBJ databases">
        <title>Discovery of the Pendulisporaceae a myxobacterial family with distinct sporulation behavior and unique specialized metabolism.</title>
        <authorList>
            <person name="Garcia R."/>
            <person name="Popoff A."/>
            <person name="Bader C.D."/>
            <person name="Loehr J."/>
            <person name="Walesch S."/>
            <person name="Walt C."/>
            <person name="Boldt J."/>
            <person name="Bunk B."/>
            <person name="Haeckl F.J.F.P.J."/>
            <person name="Gunesch A.P."/>
            <person name="Birkelbach J."/>
            <person name="Nuebel U."/>
            <person name="Pietschmann T."/>
            <person name="Bach T."/>
            <person name="Mueller R."/>
        </authorList>
    </citation>
    <scope>NUCLEOTIDE SEQUENCE [LARGE SCALE GENOMIC DNA]</scope>
    <source>
        <strain evidence="5 6">MSr12523</strain>
    </source>
</reference>
<organism evidence="5 6">
    <name type="scientific">Pendulispora brunnea</name>
    <dbReference type="NCBI Taxonomy" id="2905690"/>
    <lineage>
        <taxon>Bacteria</taxon>
        <taxon>Pseudomonadati</taxon>
        <taxon>Myxococcota</taxon>
        <taxon>Myxococcia</taxon>
        <taxon>Myxococcales</taxon>
        <taxon>Sorangiineae</taxon>
        <taxon>Pendulisporaceae</taxon>
        <taxon>Pendulispora</taxon>
    </lineage>
</organism>
<name>A0ABZ2KDQ1_9BACT</name>
<feature type="chain" id="PRO_5047511225" evidence="3">
    <location>
        <begin position="20"/>
        <end position="412"/>
    </location>
</feature>
<keyword evidence="6" id="KW-1185">Reference proteome</keyword>
<keyword evidence="2" id="KW-0472">Membrane</keyword>
<dbReference type="Gene3D" id="2.40.160.50">
    <property type="entry name" value="membrane protein fhac: a member of the omp85/tpsb transporter family"/>
    <property type="match status" value="1"/>
</dbReference>
<evidence type="ECO:0000256" key="1">
    <source>
        <dbReference type="ARBA" id="ARBA00004370"/>
    </source>
</evidence>
<gene>
    <name evidence="5" type="ORF">LZC95_49690</name>
</gene>
<evidence type="ECO:0000256" key="3">
    <source>
        <dbReference type="SAM" id="SignalP"/>
    </source>
</evidence>